<name>A0A8T2TS68_CERRI</name>
<evidence type="ECO:0000313" key="3">
    <source>
        <dbReference type="Proteomes" id="UP000825935"/>
    </source>
</evidence>
<evidence type="ECO:0000256" key="1">
    <source>
        <dbReference type="SAM" id="Phobius"/>
    </source>
</evidence>
<comment type="caution">
    <text evidence="2">The sequence shown here is derived from an EMBL/GenBank/DDBJ whole genome shotgun (WGS) entry which is preliminary data.</text>
</comment>
<protein>
    <submittedName>
        <fullName evidence="2">Uncharacterized protein</fullName>
    </submittedName>
</protein>
<keyword evidence="1" id="KW-0472">Membrane</keyword>
<sequence length="141" mass="15737">MINCYKCVRGSPPPLQRTITSCSLAVQGIKITQRSCSNRVINLKSDYRGKRIFLHLLGLTLSSISLILKPLSTATLSSYHLFVMQFWSSWQCRNASLSLHLASDSMSLCYNSLQTGLYFEMHFKLSNLSRFAGLVVGPLAS</sequence>
<keyword evidence="3" id="KW-1185">Reference proteome</keyword>
<reference evidence="2" key="1">
    <citation type="submission" date="2021-08" db="EMBL/GenBank/DDBJ databases">
        <title>WGS assembly of Ceratopteris richardii.</title>
        <authorList>
            <person name="Marchant D.B."/>
            <person name="Chen G."/>
            <person name="Jenkins J."/>
            <person name="Shu S."/>
            <person name="Leebens-Mack J."/>
            <person name="Grimwood J."/>
            <person name="Schmutz J."/>
            <person name="Soltis P."/>
            <person name="Soltis D."/>
            <person name="Chen Z.-H."/>
        </authorList>
    </citation>
    <scope>NUCLEOTIDE SEQUENCE</scope>
    <source>
        <strain evidence="2">Whitten #5841</strain>
        <tissue evidence="2">Leaf</tissue>
    </source>
</reference>
<keyword evidence="1" id="KW-0812">Transmembrane</keyword>
<gene>
    <name evidence="2" type="ORF">KP509_11G047500</name>
</gene>
<keyword evidence="1" id="KW-1133">Transmembrane helix</keyword>
<organism evidence="2 3">
    <name type="scientific">Ceratopteris richardii</name>
    <name type="common">Triangle waterfern</name>
    <dbReference type="NCBI Taxonomy" id="49495"/>
    <lineage>
        <taxon>Eukaryota</taxon>
        <taxon>Viridiplantae</taxon>
        <taxon>Streptophyta</taxon>
        <taxon>Embryophyta</taxon>
        <taxon>Tracheophyta</taxon>
        <taxon>Polypodiopsida</taxon>
        <taxon>Polypodiidae</taxon>
        <taxon>Polypodiales</taxon>
        <taxon>Pteridineae</taxon>
        <taxon>Pteridaceae</taxon>
        <taxon>Parkerioideae</taxon>
        <taxon>Ceratopteris</taxon>
    </lineage>
</organism>
<evidence type="ECO:0000313" key="2">
    <source>
        <dbReference type="EMBL" id="KAH7425268.1"/>
    </source>
</evidence>
<feature type="transmembrane region" description="Helical" evidence="1">
    <location>
        <begin position="52"/>
        <end position="71"/>
    </location>
</feature>
<dbReference type="AlphaFoldDB" id="A0A8T2TS68"/>
<dbReference type="EMBL" id="CM035416">
    <property type="protein sequence ID" value="KAH7425268.1"/>
    <property type="molecule type" value="Genomic_DNA"/>
</dbReference>
<accession>A0A8T2TS68</accession>
<proteinExistence type="predicted"/>
<dbReference type="Proteomes" id="UP000825935">
    <property type="component" value="Chromosome 11"/>
</dbReference>